<dbReference type="Pfam" id="PF08843">
    <property type="entry name" value="AbiEii"/>
    <property type="match status" value="1"/>
</dbReference>
<comment type="caution">
    <text evidence="2">The sequence shown here is derived from an EMBL/GenBank/DDBJ whole genome shotgun (WGS) entry which is preliminary data.</text>
</comment>
<organism evidence="2 3">
    <name type="scientific">Streptomyces morookaense</name>
    <name type="common">Streptoverticillium morookaense</name>
    <dbReference type="NCBI Taxonomy" id="1970"/>
    <lineage>
        <taxon>Bacteria</taxon>
        <taxon>Bacillati</taxon>
        <taxon>Actinomycetota</taxon>
        <taxon>Actinomycetes</taxon>
        <taxon>Kitasatosporales</taxon>
        <taxon>Streptomycetaceae</taxon>
        <taxon>Streptomyces</taxon>
    </lineage>
</organism>
<dbReference type="RefSeq" id="WP_171081456.1">
    <property type="nucleotide sequence ID" value="NZ_BNBU01000006.1"/>
</dbReference>
<dbReference type="Proteomes" id="UP000587462">
    <property type="component" value="Unassembled WGS sequence"/>
</dbReference>
<protein>
    <submittedName>
        <fullName evidence="2">Uncharacterized protein</fullName>
    </submittedName>
</protein>
<evidence type="ECO:0000256" key="1">
    <source>
        <dbReference type="SAM" id="MobiDB-lite"/>
    </source>
</evidence>
<name>A0A7Y7E836_STRMO</name>
<evidence type="ECO:0000313" key="2">
    <source>
        <dbReference type="EMBL" id="NVK78902.1"/>
    </source>
</evidence>
<gene>
    <name evidence="2" type="ORF">HG542_14650</name>
</gene>
<keyword evidence="3" id="KW-1185">Reference proteome</keyword>
<dbReference type="AlphaFoldDB" id="A0A7Y7E836"/>
<feature type="compositionally biased region" description="Low complexity" evidence="1">
    <location>
        <begin position="20"/>
        <end position="38"/>
    </location>
</feature>
<proteinExistence type="predicted"/>
<dbReference type="EMBL" id="JABBXF010000030">
    <property type="protein sequence ID" value="NVK78902.1"/>
    <property type="molecule type" value="Genomic_DNA"/>
</dbReference>
<feature type="region of interest" description="Disordered" evidence="1">
    <location>
        <begin position="20"/>
        <end position="42"/>
    </location>
</feature>
<evidence type="ECO:0000313" key="3">
    <source>
        <dbReference type="Proteomes" id="UP000587462"/>
    </source>
</evidence>
<reference evidence="2 3" key="1">
    <citation type="submission" date="2020-04" db="EMBL/GenBank/DDBJ databases">
        <title>Draft Genome Sequence of Streptomyces morookaense DSM 40503, an 8-azaguanine-producing strain.</title>
        <authorList>
            <person name="Qi J."/>
            <person name="Gao J.-M."/>
        </authorList>
    </citation>
    <scope>NUCLEOTIDE SEQUENCE [LARGE SCALE GENOMIC DNA]</scope>
    <source>
        <strain evidence="2 3">DSM 40503</strain>
    </source>
</reference>
<dbReference type="InterPro" id="IPR014942">
    <property type="entry name" value="AbiEii"/>
</dbReference>
<sequence>MTPAPMPVPHAERGLAAWAAHAGPGPGQGQAAQLPSGPREAEKKRITGIALAAVAPATGLRLGGSRALVLHGLTERLTDDIDLFAPPGRNGYQQAVVDALRAAGYDVAADVTDSGATLVVTTASGEQVDLEMASSLPLKDAPAMVDGIPVMSVADCVRLKFGAVCSSKPRDKDLIDIHGIFERLGPDYIRQLDVNPLLLAGFFRSLKRAGDVGDETFAGFGVPPERAARIRQDLVQQSGRADEVEAEILAQFNRAQPKKARTARKHPWWTCLMPCCGPQDD</sequence>
<accession>A0A7Y7E836</accession>